<proteinExistence type="predicted"/>
<keyword evidence="2" id="KW-0808">Transferase</keyword>
<protein>
    <submittedName>
        <fullName evidence="2">Glycosyltransferase family 4 protein</fullName>
    </submittedName>
</protein>
<feature type="domain" description="Glycosyl transferase family 1" evidence="1">
    <location>
        <begin position="184"/>
        <end position="341"/>
    </location>
</feature>
<dbReference type="Gene3D" id="3.40.50.2000">
    <property type="entry name" value="Glycogen Phosphorylase B"/>
    <property type="match status" value="1"/>
</dbReference>
<keyword evidence="3" id="KW-1185">Reference proteome</keyword>
<comment type="caution">
    <text evidence="2">The sequence shown here is derived from an EMBL/GenBank/DDBJ whole genome shotgun (WGS) entry which is preliminary data.</text>
</comment>
<dbReference type="Proteomes" id="UP000576082">
    <property type="component" value="Unassembled WGS sequence"/>
</dbReference>
<name>A0A7X9XAM9_9BACT</name>
<dbReference type="SUPFAM" id="SSF53756">
    <property type="entry name" value="UDP-Glycosyltransferase/glycogen phosphorylase"/>
    <property type="match status" value="1"/>
</dbReference>
<organism evidence="2 3">
    <name type="scientific">Flammeovirga aprica JL-4</name>
    <dbReference type="NCBI Taxonomy" id="694437"/>
    <lineage>
        <taxon>Bacteria</taxon>
        <taxon>Pseudomonadati</taxon>
        <taxon>Bacteroidota</taxon>
        <taxon>Cytophagia</taxon>
        <taxon>Cytophagales</taxon>
        <taxon>Flammeovirgaceae</taxon>
        <taxon>Flammeovirga</taxon>
    </lineage>
</organism>
<reference evidence="2 3" key="1">
    <citation type="submission" date="2020-04" db="EMBL/GenBank/DDBJ databases">
        <title>Flammeovirga sp. SR4, a novel species isolated from seawater.</title>
        <authorList>
            <person name="Wang X."/>
        </authorList>
    </citation>
    <scope>NUCLEOTIDE SEQUENCE [LARGE SCALE GENOMIC DNA]</scope>
    <source>
        <strain evidence="2 3">ATCC 23126</strain>
    </source>
</reference>
<evidence type="ECO:0000313" key="3">
    <source>
        <dbReference type="Proteomes" id="UP000576082"/>
    </source>
</evidence>
<dbReference type="GO" id="GO:0016757">
    <property type="term" value="F:glycosyltransferase activity"/>
    <property type="evidence" value="ECO:0007669"/>
    <property type="project" value="InterPro"/>
</dbReference>
<gene>
    <name evidence="2" type="ORF">HHU12_17810</name>
</gene>
<dbReference type="Pfam" id="PF00534">
    <property type="entry name" value="Glycos_transf_1"/>
    <property type="match status" value="1"/>
</dbReference>
<sequence length="371" mass="42869">MRKIVLASVLKPVDDTRVYEKFGKSLAKLEDTEVIIFGTQSNDASLYKLEKNVRFEPYDINEKSTRSNVGRLFHALLKKEQPESVIIHTIELLPFLVWYKITNKNAGIYYDILENYPLNFTAQSYYSNTFKYLLAFGANAIEKLSFPFIDYIFSAEKTYLEEKSLPKDKTIVLENKYVPILPKIEKVKSETVHIIFCGTLSKAFGVMEFLNFVANIGSCKSQLNIKFKIIGKAYEEDVIKRIEKYAEKYSIETVGITAFVPHLTIIKAMQEADFVALPYPSNPSTQHCIPTKMYECMAMGIPMLIQNNPFWERITTPYQAGVFMDFNSCNIQELIDRIKVFEAYKNGINKNALWKTEEQKLLNIYSRKNNQ</sequence>
<dbReference type="EMBL" id="JABANE010000049">
    <property type="protein sequence ID" value="NME69837.1"/>
    <property type="molecule type" value="Genomic_DNA"/>
</dbReference>
<dbReference type="InterPro" id="IPR001296">
    <property type="entry name" value="Glyco_trans_1"/>
</dbReference>
<accession>A0A7X9XAM9</accession>
<evidence type="ECO:0000259" key="1">
    <source>
        <dbReference type="Pfam" id="PF00534"/>
    </source>
</evidence>
<evidence type="ECO:0000313" key="2">
    <source>
        <dbReference type="EMBL" id="NME69837.1"/>
    </source>
</evidence>
<dbReference type="RefSeq" id="WP_169658093.1">
    <property type="nucleotide sequence ID" value="NZ_JABANE010000049.1"/>
</dbReference>
<dbReference type="AlphaFoldDB" id="A0A7X9XAM9"/>